<evidence type="ECO:0000256" key="3">
    <source>
        <dbReference type="ARBA" id="ARBA00029596"/>
    </source>
</evidence>
<evidence type="ECO:0000256" key="1">
    <source>
        <dbReference type="ARBA" id="ARBA00001968"/>
    </source>
</evidence>
<dbReference type="InterPro" id="IPR005493">
    <property type="entry name" value="RraA/RraA-like"/>
</dbReference>
<evidence type="ECO:0000256" key="4">
    <source>
        <dbReference type="ARBA" id="ARBA00030169"/>
    </source>
</evidence>
<dbReference type="Proteomes" id="UP000478837">
    <property type="component" value="Unassembled WGS sequence"/>
</dbReference>
<dbReference type="Gene3D" id="3.50.30.40">
    <property type="entry name" value="Ribonuclease E inhibitor RraA/RraA-like"/>
    <property type="match status" value="1"/>
</dbReference>
<reference evidence="6 7" key="1">
    <citation type="submission" date="2020-01" db="EMBL/GenBank/DDBJ databases">
        <title>Genomes of bacteria type strains.</title>
        <authorList>
            <person name="Chen J."/>
            <person name="Zhu S."/>
            <person name="Yang J."/>
        </authorList>
    </citation>
    <scope>NUCLEOTIDE SEQUENCE [LARGE SCALE GENOMIC DNA]</scope>
    <source>
        <strain evidence="6 7">LMG 22958</strain>
    </source>
</reference>
<dbReference type="PANTHER" id="PTHR33254:SF4">
    <property type="entry name" value="4-HYDROXY-4-METHYL-2-OXOGLUTARATE ALDOLASE 3-RELATED"/>
    <property type="match status" value="1"/>
</dbReference>
<dbReference type="AlphaFoldDB" id="A0A6L9MSG6"/>
<accession>A0A6L9MSG6</accession>
<keyword evidence="5" id="KW-0460">Magnesium</keyword>
<dbReference type="RefSeq" id="WP_163110863.1">
    <property type="nucleotide sequence ID" value="NZ_JAAAWP010000003.1"/>
</dbReference>
<comment type="caution">
    <text evidence="6">The sequence shown here is derived from an EMBL/GenBank/DDBJ whole genome shotgun (WGS) entry which is preliminary data.</text>
</comment>
<dbReference type="CDD" id="cd16841">
    <property type="entry name" value="RraA_family"/>
    <property type="match status" value="1"/>
</dbReference>
<evidence type="ECO:0000313" key="7">
    <source>
        <dbReference type="Proteomes" id="UP000478837"/>
    </source>
</evidence>
<comment type="cofactor">
    <cofactor evidence="5">
        <name>Mg(2+)</name>
        <dbReference type="ChEBI" id="CHEBI:18420"/>
    </cofactor>
</comment>
<evidence type="ECO:0000313" key="6">
    <source>
        <dbReference type="EMBL" id="NDW21076.1"/>
    </source>
</evidence>
<dbReference type="SUPFAM" id="SSF89562">
    <property type="entry name" value="RraA-like"/>
    <property type="match status" value="1"/>
</dbReference>
<organism evidence="6 7">
    <name type="scientific">Alteromonas hispanica</name>
    <dbReference type="NCBI Taxonomy" id="315421"/>
    <lineage>
        <taxon>Bacteria</taxon>
        <taxon>Pseudomonadati</taxon>
        <taxon>Pseudomonadota</taxon>
        <taxon>Gammaproteobacteria</taxon>
        <taxon>Alteromonadales</taxon>
        <taxon>Alteromonadaceae</taxon>
        <taxon>Alteromonas/Salinimonas group</taxon>
        <taxon>Alteromonas</taxon>
    </lineage>
</organism>
<sequence>MSLSTPSLFASVSPCEYADALPREQFMDYAIKPLWQGIGRIAGPAFTVKCAPGDHLMLHAAIYRANPGDIIVVEADDKYAVAGGNVCAIAQQRGITGFVIDGVIRDIAETRENKFPVFGRGVTPKPGAKKCIAPLNQPILCGGVTVNAGDIIVADEEGIAVIPRSEAESAFKIAKARADKDASMTLSQWQEQHSEKVESTLAKLGFTD</sequence>
<feature type="binding site" evidence="5">
    <location>
        <begin position="83"/>
        <end position="86"/>
    </location>
    <ligand>
        <name>substrate</name>
    </ligand>
</feature>
<dbReference type="GO" id="GO:0046872">
    <property type="term" value="F:metal ion binding"/>
    <property type="evidence" value="ECO:0007669"/>
    <property type="project" value="UniProtKB-KW"/>
</dbReference>
<comment type="cofactor">
    <cofactor evidence="1">
        <name>a divalent metal cation</name>
        <dbReference type="ChEBI" id="CHEBI:60240"/>
    </cofactor>
</comment>
<name>A0A6L9MSG6_9ALTE</name>
<keyword evidence="7" id="KW-1185">Reference proteome</keyword>
<feature type="binding site" evidence="5">
    <location>
        <position position="106"/>
    </location>
    <ligand>
        <name>Mg(2+)</name>
        <dbReference type="ChEBI" id="CHEBI:18420"/>
    </ligand>
</feature>
<feature type="binding site" evidence="5">
    <location>
        <position position="105"/>
    </location>
    <ligand>
        <name>substrate</name>
    </ligand>
</feature>
<gene>
    <name evidence="6" type="ORF">GTW09_06060</name>
</gene>
<dbReference type="EMBL" id="JAAAWP010000003">
    <property type="protein sequence ID" value="NDW21076.1"/>
    <property type="molecule type" value="Genomic_DNA"/>
</dbReference>
<protein>
    <recommendedName>
        <fullName evidence="2">Putative 4-hydroxy-4-methyl-2-oxoglutarate aldolase</fullName>
    </recommendedName>
    <alternativeName>
        <fullName evidence="3">Regulator of ribonuclease activity homolog</fullName>
    </alternativeName>
    <alternativeName>
        <fullName evidence="4">RraA-like protein</fullName>
    </alternativeName>
</protein>
<evidence type="ECO:0000256" key="5">
    <source>
        <dbReference type="PIRSR" id="PIRSR605493-1"/>
    </source>
</evidence>
<keyword evidence="5" id="KW-0479">Metal-binding</keyword>
<dbReference type="PANTHER" id="PTHR33254">
    <property type="entry name" value="4-HYDROXY-4-METHYL-2-OXOGLUTARATE ALDOLASE 3-RELATED"/>
    <property type="match status" value="1"/>
</dbReference>
<proteinExistence type="predicted"/>
<dbReference type="InterPro" id="IPR036704">
    <property type="entry name" value="RraA/RraA-like_sf"/>
</dbReference>
<evidence type="ECO:0000256" key="2">
    <source>
        <dbReference type="ARBA" id="ARBA00016549"/>
    </source>
</evidence>
<dbReference type="Pfam" id="PF03737">
    <property type="entry name" value="RraA-like"/>
    <property type="match status" value="1"/>
</dbReference>